<proteinExistence type="predicted"/>
<gene>
    <name evidence="1" type="ORF">EV182_007965</name>
</gene>
<keyword evidence="2" id="KW-1185">Reference proteome</keyword>
<sequence>PAQGHSRVHPVLLHEKRSPQPVLLASTRARTDQGQRNRPGHNYPHAPDAERRRDAKQHPLVPPHGQLFAVPHV</sequence>
<dbReference type="Proteomes" id="UP001145114">
    <property type="component" value="Unassembled WGS sequence"/>
</dbReference>
<comment type="caution">
    <text evidence="1">The sequence shown here is derived from an EMBL/GenBank/DDBJ whole genome shotgun (WGS) entry which is preliminary data.</text>
</comment>
<evidence type="ECO:0000313" key="1">
    <source>
        <dbReference type="EMBL" id="KAJ1670848.1"/>
    </source>
</evidence>
<accession>A0ACC1H6Z8</accession>
<organism evidence="1 2">
    <name type="scientific">Spiromyces aspiralis</name>
    <dbReference type="NCBI Taxonomy" id="68401"/>
    <lineage>
        <taxon>Eukaryota</taxon>
        <taxon>Fungi</taxon>
        <taxon>Fungi incertae sedis</taxon>
        <taxon>Zoopagomycota</taxon>
        <taxon>Kickxellomycotina</taxon>
        <taxon>Kickxellomycetes</taxon>
        <taxon>Kickxellales</taxon>
        <taxon>Kickxellaceae</taxon>
        <taxon>Spiromyces</taxon>
    </lineage>
</organism>
<protein>
    <submittedName>
        <fullName evidence="1">Uncharacterized protein</fullName>
    </submittedName>
</protein>
<feature type="non-terminal residue" evidence="1">
    <location>
        <position position="73"/>
    </location>
</feature>
<dbReference type="EMBL" id="JAMZIH010009048">
    <property type="protein sequence ID" value="KAJ1670848.1"/>
    <property type="molecule type" value="Genomic_DNA"/>
</dbReference>
<feature type="non-terminal residue" evidence="1">
    <location>
        <position position="1"/>
    </location>
</feature>
<name>A0ACC1H6Z8_9FUNG</name>
<reference evidence="1" key="1">
    <citation type="submission" date="2022-06" db="EMBL/GenBank/DDBJ databases">
        <title>Phylogenomic reconstructions and comparative analyses of Kickxellomycotina fungi.</title>
        <authorList>
            <person name="Reynolds N.K."/>
            <person name="Stajich J.E."/>
            <person name="Barry K."/>
            <person name="Grigoriev I.V."/>
            <person name="Crous P."/>
            <person name="Smith M.E."/>
        </authorList>
    </citation>
    <scope>NUCLEOTIDE SEQUENCE</scope>
    <source>
        <strain evidence="1">RSA 2271</strain>
    </source>
</reference>
<evidence type="ECO:0000313" key="2">
    <source>
        <dbReference type="Proteomes" id="UP001145114"/>
    </source>
</evidence>